<protein>
    <submittedName>
        <fullName evidence="3">Uncharacterized protein</fullName>
    </submittedName>
</protein>
<organism evidence="3">
    <name type="scientific">Candidatus Kentrum eta</name>
    <dbReference type="NCBI Taxonomy" id="2126337"/>
    <lineage>
        <taxon>Bacteria</taxon>
        <taxon>Pseudomonadati</taxon>
        <taxon>Pseudomonadota</taxon>
        <taxon>Gammaproteobacteria</taxon>
        <taxon>Candidatus Kentrum</taxon>
    </lineage>
</organism>
<evidence type="ECO:0000313" key="1">
    <source>
        <dbReference type="EMBL" id="VFK02690.1"/>
    </source>
</evidence>
<name>A0A450VLL1_9GAMM</name>
<proteinExistence type="predicted"/>
<dbReference type="EMBL" id="CAADFJ010000292">
    <property type="protein sequence ID" value="VFK05675.1"/>
    <property type="molecule type" value="Genomic_DNA"/>
</dbReference>
<evidence type="ECO:0000313" key="2">
    <source>
        <dbReference type="EMBL" id="VFK02935.1"/>
    </source>
</evidence>
<dbReference type="EMBL" id="CAADFG010000296">
    <property type="protein sequence ID" value="VFK02935.1"/>
    <property type="molecule type" value="Genomic_DNA"/>
</dbReference>
<dbReference type="EMBL" id="CAADFI010000296">
    <property type="protein sequence ID" value="VFK02690.1"/>
    <property type="molecule type" value="Genomic_DNA"/>
</dbReference>
<sequence length="41" mass="4468">MPGILTGLLIDSARHINGARLSFREPNQRLSSMLASGLSMR</sequence>
<reference evidence="3" key="1">
    <citation type="submission" date="2019-02" db="EMBL/GenBank/DDBJ databases">
        <authorList>
            <person name="Gruber-Vodicka R. H."/>
            <person name="Seah K. B. B."/>
        </authorList>
    </citation>
    <scope>NUCLEOTIDE SEQUENCE</scope>
    <source>
        <strain evidence="3">BECK_SA2B12</strain>
        <strain evidence="2">BECK_SA2B15</strain>
        <strain evidence="1">BECK_SA2B20</strain>
    </source>
</reference>
<accession>A0A450VLL1</accession>
<dbReference type="AlphaFoldDB" id="A0A450VLL1"/>
<gene>
    <name evidence="2" type="ORF">BECKH772A_GA0070896_102963</name>
    <name evidence="1" type="ORF">BECKH772B_GA0070898_102963</name>
    <name evidence="3" type="ORF">BECKH772C_GA0070978_102923</name>
</gene>
<evidence type="ECO:0000313" key="3">
    <source>
        <dbReference type="EMBL" id="VFK05675.1"/>
    </source>
</evidence>